<organism evidence="1">
    <name type="scientific">Caudovirales sp. ct0jG3</name>
    <dbReference type="NCBI Taxonomy" id="2825756"/>
    <lineage>
        <taxon>Viruses</taxon>
        <taxon>Duplodnaviria</taxon>
        <taxon>Heunggongvirae</taxon>
        <taxon>Uroviricota</taxon>
        <taxon>Caudoviricetes</taxon>
    </lineage>
</organism>
<accession>A0A8S5NSA0</accession>
<evidence type="ECO:0000313" key="1">
    <source>
        <dbReference type="EMBL" id="DAD97606.1"/>
    </source>
</evidence>
<dbReference type="EMBL" id="BK015244">
    <property type="protein sequence ID" value="DAD97606.1"/>
    <property type="molecule type" value="Genomic_DNA"/>
</dbReference>
<sequence>MFRPILFNTEMVKALLEGRKTVTRRLVRRKELGEVLSSPARKENQDIPDRRFIECLCTVPYEAGDILWVRETWTLVPDGSYVYKASVECPGAWSGTWRPSIHMPKEAARIFLKVTDVHAERLQEITAEGALDEGTNVEFPEPKPSYISLAYTKMRLEPAARRSFANLWDSTIKPADRPVCGWQADPWVWVIRFERCERPEMGARA</sequence>
<name>A0A8S5NSA0_9CAUD</name>
<proteinExistence type="predicted"/>
<reference evidence="1" key="1">
    <citation type="journal article" date="2021" name="Proc. Natl. Acad. Sci. U.S.A.">
        <title>A Catalog of Tens of Thousands of Viruses from Human Metagenomes Reveals Hidden Associations with Chronic Diseases.</title>
        <authorList>
            <person name="Tisza M.J."/>
            <person name="Buck C.B."/>
        </authorList>
    </citation>
    <scope>NUCLEOTIDE SEQUENCE</scope>
    <source>
        <strain evidence="1">Ct0jG3</strain>
    </source>
</reference>
<protein>
    <submittedName>
        <fullName evidence="1">ASCH domain protein</fullName>
    </submittedName>
</protein>